<protein>
    <submittedName>
        <fullName evidence="2">Uncharacterized protein</fullName>
    </submittedName>
</protein>
<feature type="region of interest" description="Disordered" evidence="1">
    <location>
        <begin position="1"/>
        <end position="115"/>
    </location>
</feature>
<dbReference type="EMBL" id="ML170204">
    <property type="protein sequence ID" value="TDL18708.1"/>
    <property type="molecule type" value="Genomic_DNA"/>
</dbReference>
<feature type="compositionally biased region" description="Basic and acidic residues" evidence="1">
    <location>
        <begin position="16"/>
        <end position="25"/>
    </location>
</feature>
<organism evidence="2 3">
    <name type="scientific">Rickenella mellea</name>
    <dbReference type="NCBI Taxonomy" id="50990"/>
    <lineage>
        <taxon>Eukaryota</taxon>
        <taxon>Fungi</taxon>
        <taxon>Dikarya</taxon>
        <taxon>Basidiomycota</taxon>
        <taxon>Agaricomycotina</taxon>
        <taxon>Agaricomycetes</taxon>
        <taxon>Hymenochaetales</taxon>
        <taxon>Rickenellaceae</taxon>
        <taxon>Rickenella</taxon>
    </lineage>
</organism>
<evidence type="ECO:0000313" key="3">
    <source>
        <dbReference type="Proteomes" id="UP000294933"/>
    </source>
</evidence>
<gene>
    <name evidence="2" type="ORF">BD410DRAFT_792865</name>
</gene>
<feature type="compositionally biased region" description="Polar residues" evidence="1">
    <location>
        <begin position="1"/>
        <end position="10"/>
    </location>
</feature>
<dbReference type="Proteomes" id="UP000294933">
    <property type="component" value="Unassembled WGS sequence"/>
</dbReference>
<name>A0A4Y7PUD3_9AGAM</name>
<sequence length="115" mass="12326">MKGNVSNWVQSKRRREVRENDEINESKGIAAADDLISGPDHGGSEAGTPSVDSDELVEQSASQSPLNIPTNEEEESEWRPRGKGNKPSSGPKSPTKPPSPTKPKPASGDSKPRPK</sequence>
<accession>A0A4Y7PUD3</accession>
<proteinExistence type="predicted"/>
<feature type="compositionally biased region" description="Pro residues" evidence="1">
    <location>
        <begin position="94"/>
        <end position="103"/>
    </location>
</feature>
<evidence type="ECO:0000313" key="2">
    <source>
        <dbReference type="EMBL" id="TDL18708.1"/>
    </source>
</evidence>
<keyword evidence="3" id="KW-1185">Reference proteome</keyword>
<dbReference type="VEuPathDB" id="FungiDB:BD410DRAFT_792865"/>
<dbReference type="AlphaFoldDB" id="A0A4Y7PUD3"/>
<reference evidence="2 3" key="1">
    <citation type="submission" date="2018-06" db="EMBL/GenBank/DDBJ databases">
        <title>A transcriptomic atlas of mushroom development highlights an independent origin of complex multicellularity.</title>
        <authorList>
            <consortium name="DOE Joint Genome Institute"/>
            <person name="Krizsan K."/>
            <person name="Almasi E."/>
            <person name="Merenyi Z."/>
            <person name="Sahu N."/>
            <person name="Viragh M."/>
            <person name="Koszo T."/>
            <person name="Mondo S."/>
            <person name="Kiss B."/>
            <person name="Balint B."/>
            <person name="Kues U."/>
            <person name="Barry K."/>
            <person name="Hegedus J.C."/>
            <person name="Henrissat B."/>
            <person name="Johnson J."/>
            <person name="Lipzen A."/>
            <person name="Ohm R."/>
            <person name="Nagy I."/>
            <person name="Pangilinan J."/>
            <person name="Yan J."/>
            <person name="Xiong Y."/>
            <person name="Grigoriev I.V."/>
            <person name="Hibbett D.S."/>
            <person name="Nagy L.G."/>
        </authorList>
    </citation>
    <scope>NUCLEOTIDE SEQUENCE [LARGE SCALE GENOMIC DNA]</scope>
    <source>
        <strain evidence="2 3">SZMC22713</strain>
    </source>
</reference>
<evidence type="ECO:0000256" key="1">
    <source>
        <dbReference type="SAM" id="MobiDB-lite"/>
    </source>
</evidence>
<feature type="compositionally biased region" description="Polar residues" evidence="1">
    <location>
        <begin position="59"/>
        <end position="70"/>
    </location>
</feature>